<proteinExistence type="predicted"/>
<feature type="compositionally biased region" description="Acidic residues" evidence="1">
    <location>
        <begin position="58"/>
        <end position="68"/>
    </location>
</feature>
<feature type="region of interest" description="Disordered" evidence="1">
    <location>
        <begin position="49"/>
        <end position="68"/>
    </location>
</feature>
<dbReference type="AlphaFoldDB" id="A0A9Q3K3W5"/>
<gene>
    <name evidence="2" type="ORF">O181_113211</name>
</gene>
<name>A0A9Q3K3W5_9BASI</name>
<organism evidence="2 3">
    <name type="scientific">Austropuccinia psidii MF-1</name>
    <dbReference type="NCBI Taxonomy" id="1389203"/>
    <lineage>
        <taxon>Eukaryota</taxon>
        <taxon>Fungi</taxon>
        <taxon>Dikarya</taxon>
        <taxon>Basidiomycota</taxon>
        <taxon>Pucciniomycotina</taxon>
        <taxon>Pucciniomycetes</taxon>
        <taxon>Pucciniales</taxon>
        <taxon>Sphaerophragmiaceae</taxon>
        <taxon>Austropuccinia</taxon>
    </lineage>
</organism>
<evidence type="ECO:0000313" key="2">
    <source>
        <dbReference type="EMBL" id="MBW0573496.1"/>
    </source>
</evidence>
<sequence length="68" mass="7370">TGSNQREVSRWNNVGGSIPVGGRKTYYSSEVPLSRINAEGVVKTRRQIAISPPNPDAEVSDELDGEEV</sequence>
<evidence type="ECO:0000256" key="1">
    <source>
        <dbReference type="SAM" id="MobiDB-lite"/>
    </source>
</evidence>
<keyword evidence="3" id="KW-1185">Reference proteome</keyword>
<feature type="non-terminal residue" evidence="2">
    <location>
        <position position="1"/>
    </location>
</feature>
<protein>
    <submittedName>
        <fullName evidence="2">Uncharacterized protein</fullName>
    </submittedName>
</protein>
<dbReference type="EMBL" id="AVOT02092225">
    <property type="protein sequence ID" value="MBW0573496.1"/>
    <property type="molecule type" value="Genomic_DNA"/>
</dbReference>
<evidence type="ECO:0000313" key="3">
    <source>
        <dbReference type="Proteomes" id="UP000765509"/>
    </source>
</evidence>
<dbReference type="Proteomes" id="UP000765509">
    <property type="component" value="Unassembled WGS sequence"/>
</dbReference>
<reference evidence="2" key="1">
    <citation type="submission" date="2021-03" db="EMBL/GenBank/DDBJ databases">
        <title>Draft genome sequence of rust myrtle Austropuccinia psidii MF-1, a brazilian biotype.</title>
        <authorList>
            <person name="Quecine M.C."/>
            <person name="Pachon D.M.R."/>
            <person name="Bonatelli M.L."/>
            <person name="Correr F.H."/>
            <person name="Franceschini L.M."/>
            <person name="Leite T.F."/>
            <person name="Margarido G.R.A."/>
            <person name="Almeida C.A."/>
            <person name="Ferrarezi J.A."/>
            <person name="Labate C.A."/>
        </authorList>
    </citation>
    <scope>NUCLEOTIDE SEQUENCE</scope>
    <source>
        <strain evidence="2">MF-1</strain>
    </source>
</reference>
<comment type="caution">
    <text evidence="2">The sequence shown here is derived from an EMBL/GenBank/DDBJ whole genome shotgun (WGS) entry which is preliminary data.</text>
</comment>
<accession>A0A9Q3K3W5</accession>